<dbReference type="EMBL" id="CM056742">
    <property type="protein sequence ID" value="KAJ8680683.1"/>
    <property type="molecule type" value="Genomic_DNA"/>
</dbReference>
<accession>A0ACC2PC60</accession>
<evidence type="ECO:0000313" key="1">
    <source>
        <dbReference type="EMBL" id="KAJ8680683.1"/>
    </source>
</evidence>
<gene>
    <name evidence="1" type="ORF">QAD02_016470</name>
</gene>
<reference evidence="1" key="1">
    <citation type="submission" date="2023-04" db="EMBL/GenBank/DDBJ databases">
        <title>A chromosome-level genome assembly of the parasitoid wasp Eretmocerus hayati.</title>
        <authorList>
            <person name="Zhong Y."/>
            <person name="Liu S."/>
            <person name="Liu Y."/>
        </authorList>
    </citation>
    <scope>NUCLEOTIDE SEQUENCE</scope>
    <source>
        <strain evidence="1">ZJU_SS_LIU_2023</strain>
    </source>
</reference>
<protein>
    <submittedName>
        <fullName evidence="1">Uncharacterized protein</fullName>
    </submittedName>
</protein>
<dbReference type="Proteomes" id="UP001239111">
    <property type="component" value="Chromosome 2"/>
</dbReference>
<organism evidence="1 2">
    <name type="scientific">Eretmocerus hayati</name>
    <dbReference type="NCBI Taxonomy" id="131215"/>
    <lineage>
        <taxon>Eukaryota</taxon>
        <taxon>Metazoa</taxon>
        <taxon>Ecdysozoa</taxon>
        <taxon>Arthropoda</taxon>
        <taxon>Hexapoda</taxon>
        <taxon>Insecta</taxon>
        <taxon>Pterygota</taxon>
        <taxon>Neoptera</taxon>
        <taxon>Endopterygota</taxon>
        <taxon>Hymenoptera</taxon>
        <taxon>Apocrita</taxon>
        <taxon>Proctotrupomorpha</taxon>
        <taxon>Chalcidoidea</taxon>
        <taxon>Aphelinidae</taxon>
        <taxon>Aphelininae</taxon>
        <taxon>Eretmocerus</taxon>
    </lineage>
</organism>
<proteinExistence type="predicted"/>
<sequence length="508" mass="56556">MMVLMDAGHLSLRTDAPGHTRLPARYLMSIMGSIGLGIIYGFKVNLSIAIVAMVNHTAVGLMNNKTLQHINVSLKHEDGPFPWDENTEGLILGSYFWGYIVSLMPGGMIAEYVSARWVLNFSVLLNVLASLLMPMAADFHYRAFICMRVIQGIGGGISFPAVHVMVAKWAPPNERSLLASIAYAGTALGNVVFIFASGIIATYLGWKSVFYVEGVASLIWCIAWAILIQDSPEEQKILISHEEREYIISSIGKTKESHMKLSEVPWFQIFKSAPFLAILVTHFCSNFGWYMILTQLPTFMTQILHYQLKDSAWLSALPFFCMWVFTLALSKLLSNMHDKNWISVTVSRKIGTLFSSAIPMFCLLAVTYVGNNRTLAVALMTVGITCIGGMYCGFLANHIDLAPNFAGTLVAITNTFATIPGIIVPLIVGNLTKGSQTIESWRVIFFMTAFLYIIEMLIYSMFGTGEEQPWNKVKSQNTKPADVYAQSPERSEYTVPLNENRHHQNHES</sequence>
<comment type="caution">
    <text evidence="1">The sequence shown here is derived from an EMBL/GenBank/DDBJ whole genome shotgun (WGS) entry which is preliminary data.</text>
</comment>
<keyword evidence="2" id="KW-1185">Reference proteome</keyword>
<evidence type="ECO:0000313" key="2">
    <source>
        <dbReference type="Proteomes" id="UP001239111"/>
    </source>
</evidence>
<name>A0ACC2PC60_9HYME</name>